<dbReference type="Pfam" id="PF00176">
    <property type="entry name" value="SNF2-rel_dom"/>
    <property type="match status" value="1"/>
</dbReference>
<reference evidence="6" key="2">
    <citation type="submission" date="2015-07" db="EMBL/GenBank/DDBJ databases">
        <title>Contrasting host-pathogen interactions and genome evolution in two generalist and specialist microsporidian pathogens of mosquitoes.</title>
        <authorList>
            <consortium name="The Broad Institute Genomics Platform"/>
            <consortium name="The Broad Institute Genome Sequencing Center for Infectious Disease"/>
            <person name="Cuomo C.A."/>
            <person name="Sanscrainte N.D."/>
            <person name="Goldberg J.M."/>
            <person name="Heiman D."/>
            <person name="Young S."/>
            <person name="Zeng Q."/>
            <person name="Becnel J.J."/>
            <person name="Birren B.W."/>
        </authorList>
    </citation>
    <scope>NUCLEOTIDE SEQUENCE [LARGE SCALE GENOMIC DNA]</scope>
    <source>
        <strain evidence="6">USNM 41457</strain>
    </source>
</reference>
<dbReference type="GO" id="GO:0005524">
    <property type="term" value="F:ATP binding"/>
    <property type="evidence" value="ECO:0007669"/>
    <property type="project" value="InterPro"/>
</dbReference>
<proteinExistence type="predicted"/>
<dbReference type="AlphaFoldDB" id="J9DT24"/>
<dbReference type="SMART" id="SM00487">
    <property type="entry name" value="DEXDc"/>
    <property type="match status" value="1"/>
</dbReference>
<feature type="region of interest" description="Disordered" evidence="3">
    <location>
        <begin position="183"/>
        <end position="208"/>
    </location>
</feature>
<dbReference type="InterPro" id="IPR000330">
    <property type="entry name" value="SNF2_N"/>
</dbReference>
<dbReference type="HOGENOM" id="CLU_373851_0_0_1"/>
<dbReference type="EMBL" id="AFBI03000018">
    <property type="protein sequence ID" value="EJW04462.1"/>
    <property type="molecule type" value="Genomic_DNA"/>
</dbReference>
<name>J9DT24_EDHAE</name>
<organism evidence="5 6">
    <name type="scientific">Edhazardia aedis (strain USNM 41457)</name>
    <name type="common">Microsporidian parasite</name>
    <dbReference type="NCBI Taxonomy" id="1003232"/>
    <lineage>
        <taxon>Eukaryota</taxon>
        <taxon>Fungi</taxon>
        <taxon>Fungi incertae sedis</taxon>
        <taxon>Microsporidia</taxon>
        <taxon>Edhazardia</taxon>
    </lineage>
</organism>
<dbReference type="InterPro" id="IPR038718">
    <property type="entry name" value="SNF2-like_sf"/>
</dbReference>
<dbReference type="OrthoDB" id="448448at2759"/>
<dbReference type="Proteomes" id="UP000003163">
    <property type="component" value="Unassembled WGS sequence"/>
</dbReference>
<evidence type="ECO:0000256" key="3">
    <source>
        <dbReference type="SAM" id="MobiDB-lite"/>
    </source>
</evidence>
<evidence type="ECO:0000256" key="1">
    <source>
        <dbReference type="ARBA" id="ARBA00022741"/>
    </source>
</evidence>
<accession>J9DT24</accession>
<dbReference type="PANTHER" id="PTHR10799">
    <property type="entry name" value="SNF2/RAD54 HELICASE FAMILY"/>
    <property type="match status" value="1"/>
</dbReference>
<keyword evidence="1" id="KW-0547">Nucleotide-binding</keyword>
<evidence type="ECO:0000259" key="4">
    <source>
        <dbReference type="PROSITE" id="PS51192"/>
    </source>
</evidence>
<dbReference type="STRING" id="1003232.J9DT24"/>
<protein>
    <recommendedName>
        <fullName evidence="4">Helicase ATP-binding domain-containing protein</fullName>
    </recommendedName>
</protein>
<evidence type="ECO:0000313" key="5">
    <source>
        <dbReference type="EMBL" id="EJW04462.1"/>
    </source>
</evidence>
<dbReference type="InterPro" id="IPR027417">
    <property type="entry name" value="P-loop_NTPase"/>
</dbReference>
<keyword evidence="6" id="KW-1185">Reference proteome</keyword>
<evidence type="ECO:0000313" key="6">
    <source>
        <dbReference type="Proteomes" id="UP000003163"/>
    </source>
</evidence>
<sequence>MVNTKISCYYIKIKNFLPNTLYPALNLKEFYHKLTDHNYKSSNPFVDEAFNEFIRIKSIIDIISIKICNYCKNSNDKNMLDFDQCTNSDLTKVVDEIFMSIHLNEYRYLNVEIFKKFFFVKILYEREVVKEFVVILNSLLFDTLENNEVLGFYQLMFDVIVKSKIKEIQYDIEKENITEGSDSIKNNTEYNSKADPSKNTINNRSSINNNQINNNLKLKTKNVNRNTAIKEAKGILSTFNANLFCEEKPKNYAYLFFKDHPFISDELFLNFVKISPDRLIFLSTILGFVKDFTKFESFFYESIDIYYNGILNSNTNDQEENKNVRQLKKIGISISHTEKDLYINIKAGSLIVNAFIKYDVRYNEIVINKLLDQFNILLYKDVLDNSKPEFNFLFIKRLLSILHSTTNNENANKYTSNTHKNINIHPVDKTKNAHNEFICNIPDKESTKIDVNILIKKLKLDTVYLANYCFSYIIPRLSVSRIHKSIGIPLQKLILEAYIQFSERLSNSNYEIVVPLPFKLREYQIKGVAWISFLYEYGVNGILADDMGLGKTIMVLSFISNEIYKICNDSKSNSNCSSNIVNEKSELKYDVINNIIQCQNNTHNNGTVPAFRTLILTPNSLTGHWEDEINSKFNNKACKLDCQVFTKESILENKTITISSFETFKKYTEKFDTKWHYLIIDEGHLIRNRDSLTYKKIQTLKADHKLILTGTPINNSVQDIFSLFNILMPNYLGTEKEFQNWKR</sequence>
<dbReference type="VEuPathDB" id="MicrosporidiaDB:EDEG_01332"/>
<dbReference type="PROSITE" id="PS51192">
    <property type="entry name" value="HELICASE_ATP_BIND_1"/>
    <property type="match status" value="1"/>
</dbReference>
<feature type="domain" description="Helicase ATP-binding" evidence="4">
    <location>
        <begin position="532"/>
        <end position="730"/>
    </location>
</feature>
<gene>
    <name evidence="5" type="ORF">EDEG_01332</name>
</gene>
<comment type="caution">
    <text evidence="5">The sequence shown here is derived from an EMBL/GenBank/DDBJ whole genome shotgun (WGS) entry which is preliminary data.</text>
</comment>
<dbReference type="InParanoid" id="J9DT24"/>
<dbReference type="InterPro" id="IPR014001">
    <property type="entry name" value="Helicase_ATP-bd"/>
</dbReference>
<keyword evidence="2" id="KW-0067">ATP-binding</keyword>
<dbReference type="Gene3D" id="3.40.50.10810">
    <property type="entry name" value="Tandem AAA-ATPase domain"/>
    <property type="match status" value="1"/>
</dbReference>
<dbReference type="SUPFAM" id="SSF52540">
    <property type="entry name" value="P-loop containing nucleoside triphosphate hydrolases"/>
    <property type="match status" value="1"/>
</dbReference>
<reference evidence="5 6" key="1">
    <citation type="submission" date="2011-08" db="EMBL/GenBank/DDBJ databases">
        <authorList>
            <person name="Liu Z.J."/>
            <person name="Shi F.L."/>
            <person name="Lu J.Q."/>
            <person name="Li M."/>
            <person name="Wang Z.L."/>
        </authorList>
    </citation>
    <scope>NUCLEOTIDE SEQUENCE [LARGE SCALE GENOMIC DNA]</scope>
    <source>
        <strain evidence="5 6">USNM 41457</strain>
    </source>
</reference>
<feature type="compositionally biased region" description="Low complexity" evidence="3">
    <location>
        <begin position="197"/>
        <end position="208"/>
    </location>
</feature>
<evidence type="ECO:0000256" key="2">
    <source>
        <dbReference type="ARBA" id="ARBA00022840"/>
    </source>
</evidence>